<dbReference type="PANTHER" id="PTHR42280:SF1">
    <property type="entry name" value="CITG FAMILY PROTEIN"/>
    <property type="match status" value="1"/>
</dbReference>
<accession>A0A833JA48</accession>
<proteinExistence type="predicted"/>
<sequence>MSAAAPGGLPAATVADLYRAACLAELDALKPGNVHTYAPGHRMVTADFVTSADVSAACLAEPGARVGRRIRGGVEATLAAVGQNTNLGILLLCAPLARAAEACDPLAAALSAVLADFDASDARDVFSAIRRANPGGLGRAARHDVSQAMPEDGPVPPLRAAMTEAAPRDRIARAYTDGFRDLFAIGLPALAEARTRGLAPPWTTTAVHLAYLTGVPDSHIARKHGPERAEAVRAEAGERLSGIDLATAPVERLLDYDRVLKEAGLNPGTSADFTVATLFLDALLAARGETA</sequence>
<dbReference type="InterPro" id="IPR002736">
    <property type="entry name" value="CitG"/>
</dbReference>
<dbReference type="Gene3D" id="1.10.4200.10">
    <property type="entry name" value="Triphosphoribosyl-dephospho-CoA protein"/>
    <property type="match status" value="1"/>
</dbReference>
<dbReference type="Proteomes" id="UP000469949">
    <property type="component" value="Unassembled WGS sequence"/>
</dbReference>
<dbReference type="GO" id="GO:0046917">
    <property type="term" value="F:triphosphoribosyl-dephospho-CoA synthase activity"/>
    <property type="evidence" value="ECO:0007669"/>
    <property type="project" value="InterPro"/>
</dbReference>
<dbReference type="RefSeq" id="WP_152276609.1">
    <property type="nucleotide sequence ID" value="NZ_WEKV01000008.1"/>
</dbReference>
<dbReference type="PANTHER" id="PTHR42280">
    <property type="entry name" value="CITG FAMILY PROTEIN"/>
    <property type="match status" value="1"/>
</dbReference>
<evidence type="ECO:0000313" key="2">
    <source>
        <dbReference type="Proteomes" id="UP000469949"/>
    </source>
</evidence>
<dbReference type="EMBL" id="WEKV01000008">
    <property type="protein sequence ID" value="KAB7786256.1"/>
    <property type="molecule type" value="Genomic_DNA"/>
</dbReference>
<reference evidence="1 2" key="1">
    <citation type="submission" date="2019-10" db="EMBL/GenBank/DDBJ databases">
        <title>Draft Genome Sequence of the Caffeine Degrading Methylotroph Methylorubrum populi PINKEL.</title>
        <authorList>
            <person name="Dawson S.C."/>
            <person name="Zhang X."/>
            <person name="Wright M.E."/>
            <person name="Sharma G."/>
            <person name="Langner J.T."/>
            <person name="Ditty J.L."/>
            <person name="Subuyuj G.A."/>
        </authorList>
    </citation>
    <scope>NUCLEOTIDE SEQUENCE [LARGE SCALE GENOMIC DNA]</scope>
    <source>
        <strain evidence="1 2">Pinkel</strain>
    </source>
</reference>
<gene>
    <name evidence="1" type="ORF">F8B43_1657</name>
</gene>
<dbReference type="GO" id="GO:0005524">
    <property type="term" value="F:ATP binding"/>
    <property type="evidence" value="ECO:0007669"/>
    <property type="project" value="InterPro"/>
</dbReference>
<dbReference type="Pfam" id="PF01874">
    <property type="entry name" value="CitG"/>
    <property type="match status" value="1"/>
</dbReference>
<evidence type="ECO:0000313" key="1">
    <source>
        <dbReference type="EMBL" id="KAB7786256.1"/>
    </source>
</evidence>
<organism evidence="1 2">
    <name type="scientific">Methylorubrum populi</name>
    <dbReference type="NCBI Taxonomy" id="223967"/>
    <lineage>
        <taxon>Bacteria</taxon>
        <taxon>Pseudomonadati</taxon>
        <taxon>Pseudomonadota</taxon>
        <taxon>Alphaproteobacteria</taxon>
        <taxon>Hyphomicrobiales</taxon>
        <taxon>Methylobacteriaceae</taxon>
        <taxon>Methylorubrum</taxon>
    </lineage>
</organism>
<comment type="caution">
    <text evidence="1">The sequence shown here is derived from an EMBL/GenBank/DDBJ whole genome shotgun (WGS) entry which is preliminary data.</text>
</comment>
<name>A0A833JA48_9HYPH</name>
<dbReference type="AlphaFoldDB" id="A0A833JA48"/>
<protein>
    <submittedName>
        <fullName evidence="1">Triphosphoribosyl-dephospho-CoA synthetase</fullName>
    </submittedName>
</protein>